<dbReference type="EMBL" id="ML991801">
    <property type="protein sequence ID" value="KAF2234094.1"/>
    <property type="molecule type" value="Genomic_DNA"/>
</dbReference>
<keyword evidence="1" id="KW-0732">Signal</keyword>
<dbReference type="PANTHER" id="PTHR11559">
    <property type="entry name" value="CARBOXYLESTERASE"/>
    <property type="match status" value="1"/>
</dbReference>
<dbReference type="Pfam" id="PF00135">
    <property type="entry name" value="COesterase"/>
    <property type="match status" value="1"/>
</dbReference>
<dbReference type="Gene3D" id="3.40.50.1820">
    <property type="entry name" value="alpha/beta hydrolase"/>
    <property type="match status" value="1"/>
</dbReference>
<dbReference type="OrthoDB" id="408631at2759"/>
<dbReference type="PROSITE" id="PS00941">
    <property type="entry name" value="CARBOXYLESTERASE_B_2"/>
    <property type="match status" value="1"/>
</dbReference>
<name>A0A6A6H7K3_VIRVR</name>
<evidence type="ECO:0000259" key="2">
    <source>
        <dbReference type="Pfam" id="PF00135"/>
    </source>
</evidence>
<evidence type="ECO:0000256" key="1">
    <source>
        <dbReference type="SAM" id="SignalP"/>
    </source>
</evidence>
<reference evidence="3" key="1">
    <citation type="journal article" date="2020" name="Stud. Mycol.">
        <title>101 Dothideomycetes genomes: a test case for predicting lifestyles and emergence of pathogens.</title>
        <authorList>
            <person name="Haridas S."/>
            <person name="Albert R."/>
            <person name="Binder M."/>
            <person name="Bloem J."/>
            <person name="Labutti K."/>
            <person name="Salamov A."/>
            <person name="Andreopoulos B."/>
            <person name="Baker S."/>
            <person name="Barry K."/>
            <person name="Bills G."/>
            <person name="Bluhm B."/>
            <person name="Cannon C."/>
            <person name="Castanera R."/>
            <person name="Culley D."/>
            <person name="Daum C."/>
            <person name="Ezra D."/>
            <person name="Gonzalez J."/>
            <person name="Henrissat B."/>
            <person name="Kuo A."/>
            <person name="Liang C."/>
            <person name="Lipzen A."/>
            <person name="Lutzoni F."/>
            <person name="Magnuson J."/>
            <person name="Mondo S."/>
            <person name="Nolan M."/>
            <person name="Ohm R."/>
            <person name="Pangilinan J."/>
            <person name="Park H.-J."/>
            <person name="Ramirez L."/>
            <person name="Alfaro M."/>
            <person name="Sun H."/>
            <person name="Tritt A."/>
            <person name="Yoshinaga Y."/>
            <person name="Zwiers L.-H."/>
            <person name="Turgeon B."/>
            <person name="Goodwin S."/>
            <person name="Spatafora J."/>
            <person name="Crous P."/>
            <person name="Grigoriev I."/>
        </authorList>
    </citation>
    <scope>NUCLEOTIDE SEQUENCE</scope>
    <source>
        <strain evidence="3">Tuck. ex Michener</strain>
    </source>
</reference>
<dbReference type="Proteomes" id="UP000800092">
    <property type="component" value="Unassembled WGS sequence"/>
</dbReference>
<dbReference type="GO" id="GO:0016787">
    <property type="term" value="F:hydrolase activity"/>
    <property type="evidence" value="ECO:0007669"/>
    <property type="project" value="UniProtKB-KW"/>
</dbReference>
<feature type="domain" description="Carboxylesterase type B" evidence="2">
    <location>
        <begin position="68"/>
        <end position="482"/>
    </location>
</feature>
<feature type="signal peptide" evidence="1">
    <location>
        <begin position="1"/>
        <end position="23"/>
    </location>
</feature>
<organism evidence="3 4">
    <name type="scientific">Viridothelium virens</name>
    <name type="common">Speckled blister lichen</name>
    <name type="synonym">Trypethelium virens</name>
    <dbReference type="NCBI Taxonomy" id="1048519"/>
    <lineage>
        <taxon>Eukaryota</taxon>
        <taxon>Fungi</taxon>
        <taxon>Dikarya</taxon>
        <taxon>Ascomycota</taxon>
        <taxon>Pezizomycotina</taxon>
        <taxon>Dothideomycetes</taxon>
        <taxon>Dothideomycetes incertae sedis</taxon>
        <taxon>Trypetheliales</taxon>
        <taxon>Trypetheliaceae</taxon>
        <taxon>Viridothelium</taxon>
    </lineage>
</organism>
<dbReference type="AlphaFoldDB" id="A0A6A6H7K3"/>
<dbReference type="InterPro" id="IPR002018">
    <property type="entry name" value="CarbesteraseB"/>
</dbReference>
<sequence>MGILSTFITWGIALCLPPLVVNAGPSSTHSLRSTSAPPTVATSVAERTLSLPWNAYTATTVPRSKTSESTIWKFQNVRFGQAPTGSLRFAAPQLPESRTSADPTGDIACPRVTMPASTTYPGQPYLGQPAAGDNNITETEDCLFLDVYLPASTISTSSVPVIVWLYGGGYVDGSKGAGDPNNPLYSGVGFIDAAQTMQRDVIFVVGNYRLGVYGWLAGSKFQEQGGLPNAGLYDQRLLLEWVQKYISQLGGNPANVSLWGESAGAGSIMHHLVAKGWDTPLFGKAMLQSPAFEWSWDQTGVLEMRFENFAGRADCSNLTCLREKPIDSPDILEANQYIFDNLRNETRGFPFGPTVDGQLIEQLPVLSLAEGNYHQLQSIFVSHVSDEAETFVYANMSEMEFTGNISAFMPQSTMAMARQEIATQYSTLTPALRYKAVVQDSTFTCNTRQLFDAYNSGKTPVYMVKYAAYESLNLALHGTDLLPTFWNQDVNFTAWMEELLEQAHIEQNSTTMAFISRLNDFFGPTSQFACQYQQHLVAHAVSGDPNAVNSSQCSILDDVHWITAMTSTTSTTTYVSNVVQATDNGILPRQSGTAFQIVPDLITPNIVCDFWKQLADNYIHSPTLDSSDGFRVQDPGVGYKIGQ</sequence>
<dbReference type="InterPro" id="IPR019819">
    <property type="entry name" value="Carboxylesterase_B_CS"/>
</dbReference>
<feature type="chain" id="PRO_5025391899" evidence="1">
    <location>
        <begin position="24"/>
        <end position="643"/>
    </location>
</feature>
<protein>
    <submittedName>
        <fullName evidence="3">Alpha/beta-hydrolase</fullName>
    </submittedName>
</protein>
<keyword evidence="4" id="KW-1185">Reference proteome</keyword>
<dbReference type="InterPro" id="IPR029058">
    <property type="entry name" value="AB_hydrolase_fold"/>
</dbReference>
<dbReference type="SUPFAM" id="SSF53474">
    <property type="entry name" value="alpha/beta-Hydrolases"/>
    <property type="match status" value="1"/>
</dbReference>
<dbReference type="InterPro" id="IPR050309">
    <property type="entry name" value="Type-B_Carboxylest/Lipase"/>
</dbReference>
<keyword evidence="3" id="KW-0378">Hydrolase</keyword>
<proteinExistence type="predicted"/>
<evidence type="ECO:0000313" key="3">
    <source>
        <dbReference type="EMBL" id="KAF2234094.1"/>
    </source>
</evidence>
<gene>
    <name evidence="3" type="ORF">EV356DRAFT_502722</name>
</gene>
<evidence type="ECO:0000313" key="4">
    <source>
        <dbReference type="Proteomes" id="UP000800092"/>
    </source>
</evidence>
<accession>A0A6A6H7K3</accession>